<organism evidence="18 19">
    <name type="scientific">Rhodovulum euryhalinum</name>
    <dbReference type="NCBI Taxonomy" id="35805"/>
    <lineage>
        <taxon>Bacteria</taxon>
        <taxon>Pseudomonadati</taxon>
        <taxon>Pseudomonadota</taxon>
        <taxon>Alphaproteobacteria</taxon>
        <taxon>Rhodobacterales</taxon>
        <taxon>Paracoccaceae</taxon>
        <taxon>Rhodovulum</taxon>
    </lineage>
</organism>
<evidence type="ECO:0000256" key="12">
    <source>
        <dbReference type="ARBA" id="ARBA00023244"/>
    </source>
</evidence>
<evidence type="ECO:0000313" key="18">
    <source>
        <dbReference type="EMBL" id="TCO71969.1"/>
    </source>
</evidence>
<comment type="pathway">
    <text evidence="2 14">Porphyrin-containing compound metabolism; protoporphyrin-IX biosynthesis; protoporphyrinogen-IX from coproporphyrinogen-III (AdoMet route): step 1/1.</text>
</comment>
<dbReference type="InterPro" id="IPR004558">
    <property type="entry name" value="Coprogen_oxidase_HemN"/>
</dbReference>
<feature type="domain" description="Radical SAM core" evidence="17">
    <location>
        <begin position="53"/>
        <end position="290"/>
    </location>
</feature>
<dbReference type="UniPathway" id="UPA00251">
    <property type="reaction ID" value="UER00323"/>
</dbReference>
<dbReference type="AlphaFoldDB" id="A0A4R2KMJ1"/>
<evidence type="ECO:0000259" key="17">
    <source>
        <dbReference type="PROSITE" id="PS51918"/>
    </source>
</evidence>
<evidence type="ECO:0000256" key="11">
    <source>
        <dbReference type="ARBA" id="ARBA00023014"/>
    </source>
</evidence>
<dbReference type="GO" id="GO:0051989">
    <property type="term" value="F:coproporphyrinogen dehydrogenase activity"/>
    <property type="evidence" value="ECO:0007669"/>
    <property type="project" value="UniProtKB-EC"/>
</dbReference>
<keyword evidence="19" id="KW-1185">Reference proteome</keyword>
<dbReference type="SFLD" id="SFLDG01065">
    <property type="entry name" value="anaerobic_coproporphyrinogen-I"/>
    <property type="match status" value="1"/>
</dbReference>
<feature type="binding site" evidence="16">
    <location>
        <position position="68"/>
    </location>
    <ligand>
        <name>[4Fe-4S] cluster</name>
        <dbReference type="ChEBI" id="CHEBI:49883"/>
        <note>4Fe-4S-S-AdoMet</note>
    </ligand>
</feature>
<dbReference type="PANTHER" id="PTHR13932:SF6">
    <property type="entry name" value="OXYGEN-INDEPENDENT COPROPORPHYRINOGEN III OXIDASE"/>
    <property type="match status" value="1"/>
</dbReference>
<evidence type="ECO:0000256" key="7">
    <source>
        <dbReference type="ARBA" id="ARBA00022691"/>
    </source>
</evidence>
<dbReference type="GO" id="GO:0051539">
    <property type="term" value="F:4 iron, 4 sulfur cluster binding"/>
    <property type="evidence" value="ECO:0007669"/>
    <property type="project" value="UniProtKB-KW"/>
</dbReference>
<dbReference type="SUPFAM" id="SSF102114">
    <property type="entry name" value="Radical SAM enzymes"/>
    <property type="match status" value="1"/>
</dbReference>
<keyword evidence="12 14" id="KW-0627">Porphyrin biosynthesis</keyword>
<feature type="binding site" evidence="15">
    <location>
        <position position="191"/>
    </location>
    <ligand>
        <name>S-adenosyl-L-methionine</name>
        <dbReference type="ChEBI" id="CHEBI:59789"/>
        <label>2</label>
    </ligand>
</feature>
<dbReference type="InterPro" id="IPR006638">
    <property type="entry name" value="Elp3/MiaA/NifB-like_rSAM"/>
</dbReference>
<dbReference type="GO" id="GO:0046872">
    <property type="term" value="F:metal ion binding"/>
    <property type="evidence" value="ECO:0007669"/>
    <property type="project" value="UniProtKB-KW"/>
</dbReference>
<accession>A0A4R2KMJ1</accession>
<evidence type="ECO:0000256" key="1">
    <source>
        <dbReference type="ARBA" id="ARBA00004496"/>
    </source>
</evidence>
<reference evidence="18 19" key="1">
    <citation type="submission" date="2019-03" db="EMBL/GenBank/DDBJ databases">
        <title>Genomic Encyclopedia of Type Strains, Phase IV (KMG-IV): sequencing the most valuable type-strain genomes for metagenomic binning, comparative biology and taxonomic classification.</title>
        <authorList>
            <person name="Goeker M."/>
        </authorList>
    </citation>
    <scope>NUCLEOTIDE SEQUENCE [LARGE SCALE GENOMIC DNA]</scope>
    <source>
        <strain evidence="18 19">DSM 4868</strain>
    </source>
</reference>
<keyword evidence="8 14" id="KW-0479">Metal-binding</keyword>
<dbReference type="GO" id="GO:0006782">
    <property type="term" value="P:protoporphyrinogen IX biosynthetic process"/>
    <property type="evidence" value="ECO:0007669"/>
    <property type="project" value="UniProtKB-UniPathway"/>
</dbReference>
<feature type="binding site" evidence="16">
    <location>
        <position position="75"/>
    </location>
    <ligand>
        <name>[4Fe-4S] cluster</name>
        <dbReference type="ChEBI" id="CHEBI:49883"/>
        <note>4Fe-4S-S-AdoMet</note>
    </ligand>
</feature>
<feature type="binding site" evidence="15">
    <location>
        <position position="179"/>
    </location>
    <ligand>
        <name>S-adenosyl-L-methionine</name>
        <dbReference type="ChEBI" id="CHEBI:59789"/>
        <label>2</label>
    </ligand>
</feature>
<feature type="binding site" evidence="15">
    <location>
        <position position="336"/>
    </location>
    <ligand>
        <name>S-adenosyl-L-methionine</name>
        <dbReference type="ChEBI" id="CHEBI:59789"/>
        <label>1</label>
    </ligand>
</feature>
<evidence type="ECO:0000256" key="6">
    <source>
        <dbReference type="ARBA" id="ARBA00022490"/>
    </source>
</evidence>
<dbReference type="Proteomes" id="UP000295142">
    <property type="component" value="Unassembled WGS sequence"/>
</dbReference>
<feature type="binding site" evidence="15">
    <location>
        <begin position="120"/>
        <end position="121"/>
    </location>
    <ligand>
        <name>S-adenosyl-L-methionine</name>
        <dbReference type="ChEBI" id="CHEBI:59789"/>
        <label>2</label>
    </ligand>
</feature>
<dbReference type="PANTHER" id="PTHR13932">
    <property type="entry name" value="COPROPORPHYRINIGEN III OXIDASE"/>
    <property type="match status" value="1"/>
</dbReference>
<dbReference type="EC" id="1.3.98.3" evidence="14"/>
<evidence type="ECO:0000256" key="4">
    <source>
        <dbReference type="ARBA" id="ARBA00011245"/>
    </source>
</evidence>
<evidence type="ECO:0000256" key="13">
    <source>
        <dbReference type="ARBA" id="ARBA00048321"/>
    </source>
</evidence>
<evidence type="ECO:0000256" key="14">
    <source>
        <dbReference type="PIRNR" id="PIRNR000167"/>
    </source>
</evidence>
<comment type="subunit">
    <text evidence="4">Monomer.</text>
</comment>
<dbReference type="EMBL" id="SLWW01000005">
    <property type="protein sequence ID" value="TCO71969.1"/>
    <property type="molecule type" value="Genomic_DNA"/>
</dbReference>
<keyword evidence="6 14" id="KW-0963">Cytoplasm</keyword>
<feature type="binding site" evidence="15">
    <location>
        <position position="250"/>
    </location>
    <ligand>
        <name>S-adenosyl-L-methionine</name>
        <dbReference type="ChEBI" id="CHEBI:59789"/>
        <label>2</label>
    </ligand>
</feature>
<feature type="binding site" evidence="15">
    <location>
        <position position="119"/>
    </location>
    <ligand>
        <name>S-adenosyl-L-methionine</name>
        <dbReference type="ChEBI" id="CHEBI:59789"/>
        <label>1</label>
    </ligand>
</feature>
<feature type="binding site" evidence="15">
    <location>
        <position position="152"/>
    </location>
    <ligand>
        <name>S-adenosyl-L-methionine</name>
        <dbReference type="ChEBI" id="CHEBI:59789"/>
        <label>1</label>
    </ligand>
</feature>
<evidence type="ECO:0000256" key="10">
    <source>
        <dbReference type="ARBA" id="ARBA00023004"/>
    </source>
</evidence>
<dbReference type="GO" id="GO:0005737">
    <property type="term" value="C:cytoplasm"/>
    <property type="evidence" value="ECO:0007669"/>
    <property type="project" value="UniProtKB-SubCell"/>
</dbReference>
<evidence type="ECO:0000256" key="5">
    <source>
        <dbReference type="ARBA" id="ARBA00022485"/>
    </source>
</evidence>
<keyword evidence="7 14" id="KW-0949">S-adenosyl-L-methionine</keyword>
<comment type="caution">
    <text evidence="18">The sequence shown here is derived from an EMBL/GenBank/DDBJ whole genome shotgun (WGS) entry which is preliminary data.</text>
</comment>
<evidence type="ECO:0000256" key="2">
    <source>
        <dbReference type="ARBA" id="ARBA00004785"/>
    </source>
</evidence>
<feature type="binding site" evidence="15">
    <location>
        <begin position="74"/>
        <end position="76"/>
    </location>
    <ligand>
        <name>S-adenosyl-L-methionine</name>
        <dbReference type="ChEBI" id="CHEBI:59789"/>
        <label>2</label>
    </ligand>
</feature>
<comment type="cofactor">
    <cofactor evidence="14 16">
        <name>[4Fe-4S] cluster</name>
        <dbReference type="ChEBI" id="CHEBI:49883"/>
    </cofactor>
    <text evidence="14 16">Binds 1 [4Fe-4S] cluster. The cluster is coordinated with 3 cysteines and an exchangeable S-adenosyl-L-methionine.</text>
</comment>
<proteinExistence type="inferred from homology"/>
<dbReference type="InterPro" id="IPR034505">
    <property type="entry name" value="Coproporphyrinogen-III_oxidase"/>
</dbReference>
<feature type="binding site" evidence="15">
    <location>
        <position position="216"/>
    </location>
    <ligand>
        <name>S-adenosyl-L-methionine</name>
        <dbReference type="ChEBI" id="CHEBI:59789"/>
        <label>2</label>
    </ligand>
</feature>
<protein>
    <recommendedName>
        <fullName evidence="14">Coproporphyrinogen-III oxidase</fullName>
        <ecNumber evidence="14">1.3.98.3</ecNumber>
    </recommendedName>
</protein>
<dbReference type="Pfam" id="PF04055">
    <property type="entry name" value="Radical_SAM"/>
    <property type="match status" value="1"/>
</dbReference>
<comment type="similarity">
    <text evidence="3 14">Belongs to the anaerobic coproporphyrinogen-III oxidase family.</text>
</comment>
<dbReference type="GO" id="GO:0004109">
    <property type="term" value="F:coproporphyrinogen oxidase activity"/>
    <property type="evidence" value="ECO:0007669"/>
    <property type="project" value="InterPro"/>
</dbReference>
<dbReference type="SFLD" id="SFLDS00029">
    <property type="entry name" value="Radical_SAM"/>
    <property type="match status" value="1"/>
</dbReference>
<evidence type="ECO:0000256" key="15">
    <source>
        <dbReference type="PIRSR" id="PIRSR000167-1"/>
    </source>
</evidence>
<dbReference type="InterPro" id="IPR007197">
    <property type="entry name" value="rSAM"/>
</dbReference>
<evidence type="ECO:0000256" key="16">
    <source>
        <dbReference type="PIRSR" id="PIRSR000167-2"/>
    </source>
</evidence>
<comment type="subcellular location">
    <subcellularLocation>
        <location evidence="1 14">Cytoplasm</location>
    </subcellularLocation>
</comment>
<dbReference type="NCBIfam" id="TIGR00538">
    <property type="entry name" value="hemN"/>
    <property type="match status" value="1"/>
</dbReference>
<dbReference type="Gene3D" id="1.10.10.920">
    <property type="match status" value="1"/>
</dbReference>
<keyword evidence="9 14" id="KW-0560">Oxidoreductase</keyword>
<dbReference type="PROSITE" id="PS51918">
    <property type="entry name" value="RADICAL_SAM"/>
    <property type="match status" value="1"/>
</dbReference>
<keyword evidence="5 14" id="KW-0004">4Fe-4S</keyword>
<evidence type="ECO:0000256" key="8">
    <source>
        <dbReference type="ARBA" id="ARBA00022723"/>
    </source>
</evidence>
<evidence type="ECO:0000256" key="3">
    <source>
        <dbReference type="ARBA" id="ARBA00005493"/>
    </source>
</evidence>
<dbReference type="PIRSF" id="PIRSF000167">
    <property type="entry name" value="HemN"/>
    <property type="match status" value="1"/>
</dbReference>
<dbReference type="InterPro" id="IPR058240">
    <property type="entry name" value="rSAM_sf"/>
</dbReference>
<evidence type="ECO:0000256" key="9">
    <source>
        <dbReference type="ARBA" id="ARBA00023002"/>
    </source>
</evidence>
<comment type="catalytic activity">
    <reaction evidence="13 14">
        <text>coproporphyrinogen III + 2 S-adenosyl-L-methionine = protoporphyrinogen IX + 2 5'-deoxyadenosine + 2 L-methionine + 2 CO2</text>
        <dbReference type="Rhea" id="RHEA:15425"/>
        <dbReference type="ChEBI" id="CHEBI:16526"/>
        <dbReference type="ChEBI" id="CHEBI:17319"/>
        <dbReference type="ChEBI" id="CHEBI:57307"/>
        <dbReference type="ChEBI" id="CHEBI:57309"/>
        <dbReference type="ChEBI" id="CHEBI:57844"/>
        <dbReference type="ChEBI" id="CHEBI:59789"/>
        <dbReference type="EC" id="1.3.98.3"/>
    </reaction>
</comment>
<feature type="binding site" evidence="15">
    <location>
        <position position="62"/>
    </location>
    <ligand>
        <name>S-adenosyl-L-methionine</name>
        <dbReference type="ChEBI" id="CHEBI:59789"/>
        <label>1</label>
    </ligand>
</feature>
<keyword evidence="11 14" id="KW-0411">Iron-sulfur</keyword>
<sequence>MGENNASAMSTESQLTRLGLFDAKVPRYTSYPTAPHFNASVDDGDFAGWIDQIEPGSQVSLYIHVPFCRRLCWFCACRTQGTRSDSPVRAYLDTLKDEVAMLGRRLPSGVTLARLHWGGGTPTLLTPDMMKELSEAIFAIAPMHETGEFSVEIDPNEIDEARLDVLAAAGMNRASIGIQDFDPQIQSVIGRIQSYDVTRDAVDMVRARGIASLNADILYGLPHQSNERIAESVQKLLSLSPDRVALYGYAHVPWMSRRQSMIPAEALPSPEARLKLFETAKELFLWDGYREIGIDHFARPEDGLARALAAGQLRRNFQGYTDDPSPALIGLGASSISKFPQGFAQNLSGTSDYTARIRDGRFATGRGHVFTPEDNMRSRMIEQLMCEFRISTAEITETFGISRTELNRMFAEVADRFAGFVDVTNDGLVVPEHGKPLTRMIARGFDAYDLSKAGHSSAI</sequence>
<keyword evidence="10 14" id="KW-0408">Iron</keyword>
<dbReference type="Gene3D" id="3.20.20.70">
    <property type="entry name" value="Aldolase class I"/>
    <property type="match status" value="1"/>
</dbReference>
<dbReference type="InterPro" id="IPR013785">
    <property type="entry name" value="Aldolase_TIM"/>
</dbReference>
<gene>
    <name evidence="18" type="ORF">EV655_10575</name>
</gene>
<feature type="binding site" evidence="16">
    <location>
        <position position="72"/>
    </location>
    <ligand>
        <name>[4Fe-4S] cluster</name>
        <dbReference type="ChEBI" id="CHEBI:49883"/>
        <note>4Fe-4S-S-AdoMet</note>
    </ligand>
</feature>
<evidence type="ECO:0000313" key="19">
    <source>
        <dbReference type="Proteomes" id="UP000295142"/>
    </source>
</evidence>
<name>A0A4R2KMJ1_9RHOB</name>
<dbReference type="SMART" id="SM00729">
    <property type="entry name" value="Elp3"/>
    <property type="match status" value="1"/>
</dbReference>